<dbReference type="Proteomes" id="UP001209878">
    <property type="component" value="Unassembled WGS sequence"/>
</dbReference>
<protein>
    <submittedName>
        <fullName evidence="1">Uncharacterized protein</fullName>
    </submittedName>
</protein>
<proteinExistence type="predicted"/>
<name>A0AAD9PDQ0_RIDPI</name>
<evidence type="ECO:0000313" key="1">
    <source>
        <dbReference type="EMBL" id="KAK2192651.1"/>
    </source>
</evidence>
<accession>A0AAD9PDQ0</accession>
<gene>
    <name evidence="1" type="ORF">NP493_27g06023</name>
</gene>
<dbReference type="EMBL" id="JAODUO010000026">
    <property type="protein sequence ID" value="KAK2192651.1"/>
    <property type="molecule type" value="Genomic_DNA"/>
</dbReference>
<keyword evidence="2" id="KW-1185">Reference proteome</keyword>
<organism evidence="1 2">
    <name type="scientific">Ridgeia piscesae</name>
    <name type="common">Tubeworm</name>
    <dbReference type="NCBI Taxonomy" id="27915"/>
    <lineage>
        <taxon>Eukaryota</taxon>
        <taxon>Metazoa</taxon>
        <taxon>Spiralia</taxon>
        <taxon>Lophotrochozoa</taxon>
        <taxon>Annelida</taxon>
        <taxon>Polychaeta</taxon>
        <taxon>Sedentaria</taxon>
        <taxon>Canalipalpata</taxon>
        <taxon>Sabellida</taxon>
        <taxon>Siboglinidae</taxon>
        <taxon>Ridgeia</taxon>
    </lineage>
</organism>
<sequence length="109" mass="12658">MSANWCNRSRRGNMFVKYVSVVDCASAIAHGEAKFATPLSLTELRIDACILLRSVLKLSSFDRVCKVEYIKYMYLMNTSKTLLKQWRHVDDGIKTKVQLLQRAIIYMEY</sequence>
<reference evidence="1" key="1">
    <citation type="journal article" date="2023" name="Mol. Biol. Evol.">
        <title>Third-Generation Sequencing Reveals the Adaptive Role of the Epigenome in Three Deep-Sea Polychaetes.</title>
        <authorList>
            <person name="Perez M."/>
            <person name="Aroh O."/>
            <person name="Sun Y."/>
            <person name="Lan Y."/>
            <person name="Juniper S.K."/>
            <person name="Young C.R."/>
            <person name="Angers B."/>
            <person name="Qian P.Y."/>
        </authorList>
    </citation>
    <scope>NUCLEOTIDE SEQUENCE</scope>
    <source>
        <strain evidence="1">R07B-5</strain>
    </source>
</reference>
<comment type="caution">
    <text evidence="1">The sequence shown here is derived from an EMBL/GenBank/DDBJ whole genome shotgun (WGS) entry which is preliminary data.</text>
</comment>
<evidence type="ECO:0000313" key="2">
    <source>
        <dbReference type="Proteomes" id="UP001209878"/>
    </source>
</evidence>
<dbReference type="AlphaFoldDB" id="A0AAD9PDQ0"/>